<keyword evidence="2" id="KW-1185">Reference proteome</keyword>
<organism evidence="1 2">
    <name type="scientific">Meridianimaribacter flavus</name>
    <dbReference type="NCBI Taxonomy" id="571115"/>
    <lineage>
        <taxon>Bacteria</taxon>
        <taxon>Pseudomonadati</taxon>
        <taxon>Bacteroidota</taxon>
        <taxon>Flavobacteriia</taxon>
        <taxon>Flavobacteriales</taxon>
        <taxon>Flavobacteriaceae</taxon>
        <taxon>Meridianimaribacter</taxon>
    </lineage>
</organism>
<evidence type="ECO:0000313" key="1">
    <source>
        <dbReference type="EMBL" id="TDY11949.1"/>
    </source>
</evidence>
<evidence type="ECO:0000313" key="2">
    <source>
        <dbReference type="Proteomes" id="UP000294930"/>
    </source>
</evidence>
<proteinExistence type="predicted"/>
<dbReference type="RefSeq" id="WP_134199880.1">
    <property type="nucleotide sequence ID" value="NZ_SOQZ01000003.1"/>
</dbReference>
<protein>
    <submittedName>
        <fullName evidence="1">Uncharacterized protein</fullName>
    </submittedName>
</protein>
<reference evidence="1 2" key="1">
    <citation type="submission" date="2019-03" db="EMBL/GenBank/DDBJ databases">
        <title>Genomic Encyclopedia of Type Strains, Phase III (KMG-III): the genomes of soil and plant-associated and newly described type strains.</title>
        <authorList>
            <person name="Whitman W."/>
        </authorList>
    </citation>
    <scope>NUCLEOTIDE SEQUENCE [LARGE SCALE GENOMIC DNA]</scope>
    <source>
        <strain evidence="1 2">CGMCC 1.10957</strain>
    </source>
</reference>
<sequence length="216" mass="24591">MIIKLQENIIKCEKILRDFEDDSIYKFYKMLGGKGRFENSIRNISINSINLRNKIIVDIEATIRATNNKDLIRIIENNYFNQITNAATQESLIRIVNLNSISIPPTAMNIITQDDKVINFINSISTNITSYNNEISNFRQLWNRFKLTLYSFPPIQVYPEILDGQINLINLIQAHNNSGNITAKNTVSISPAAAIKAKPSKQKAKNSNAKNITNKF</sequence>
<gene>
    <name evidence="1" type="ORF">A8975_1791</name>
</gene>
<comment type="caution">
    <text evidence="1">The sequence shown here is derived from an EMBL/GenBank/DDBJ whole genome shotgun (WGS) entry which is preliminary data.</text>
</comment>
<name>A0ABY2G6L8_9FLAO</name>
<dbReference type="EMBL" id="SOQZ01000003">
    <property type="protein sequence ID" value="TDY11949.1"/>
    <property type="molecule type" value="Genomic_DNA"/>
</dbReference>
<dbReference type="Proteomes" id="UP000294930">
    <property type="component" value="Unassembled WGS sequence"/>
</dbReference>
<accession>A0ABY2G6L8</accession>